<evidence type="ECO:0000313" key="3">
    <source>
        <dbReference type="EMBL" id="AKU09775.1"/>
    </source>
</evidence>
<dbReference type="RefSeq" id="WP_050460400.1">
    <property type="nucleotide sequence ID" value="NZ_CP011949.1"/>
</dbReference>
<feature type="region of interest" description="Disordered" evidence="1">
    <location>
        <begin position="113"/>
        <end position="139"/>
    </location>
</feature>
<feature type="transmembrane region" description="Helical" evidence="2">
    <location>
        <begin position="409"/>
        <end position="433"/>
    </location>
</feature>
<dbReference type="Proteomes" id="UP000066124">
    <property type="component" value="Plasmid pHG2"/>
</dbReference>
<dbReference type="EMBL" id="CP011949">
    <property type="protein sequence ID" value="AKU09775.1"/>
    <property type="molecule type" value="Genomic_DNA"/>
</dbReference>
<feature type="transmembrane region" description="Helical" evidence="2">
    <location>
        <begin position="439"/>
        <end position="456"/>
    </location>
</feature>
<evidence type="ECO:0000313" key="4">
    <source>
        <dbReference type="Proteomes" id="UP000066124"/>
    </source>
</evidence>
<evidence type="ECO:0000256" key="2">
    <source>
        <dbReference type="SAM" id="Phobius"/>
    </source>
</evidence>
<dbReference type="KEGG" id="hgi:ABY42_18420"/>
<dbReference type="GeneID" id="25247968"/>
<protein>
    <submittedName>
        <fullName evidence="3">Uncharacterized protein</fullName>
    </submittedName>
</protein>
<reference evidence="4" key="1">
    <citation type="journal article" date="2015" name="J. Biotechnol.">
        <title>Complete genome sequence of Haloferax gibbonsii strain ARA6, a potential producer of polyhydroxyalkanoates and halocins isolated from Araruama, Rio de Janeiro, Brasil.</title>
        <authorList>
            <person name="Pinto L.H."/>
            <person name="D'Alincourt Carvalho-Assef A.P."/>
            <person name="Vieira R.P."/>
            <person name="Clementino M.M."/>
            <person name="Albano R.M."/>
        </authorList>
    </citation>
    <scope>NUCLEOTIDE SEQUENCE [LARGE SCALE GENOMIC DNA]</scope>
    <source>
        <strain evidence="4">ARA6</strain>
        <plasmid evidence="4">Plasmid pHG2</plasmid>
    </source>
</reference>
<gene>
    <name evidence="3" type="ORF">ABY42_18420</name>
</gene>
<geneLocation type="plasmid" evidence="3 4">
    <name>pHG2</name>
</geneLocation>
<keyword evidence="3" id="KW-0614">Plasmid</keyword>
<keyword evidence="2" id="KW-0812">Transmembrane</keyword>
<dbReference type="AlphaFoldDB" id="A0A0K1IZP9"/>
<keyword evidence="2" id="KW-0472">Membrane</keyword>
<feature type="transmembrane region" description="Helical" evidence="2">
    <location>
        <begin position="301"/>
        <end position="325"/>
    </location>
</feature>
<sequence length="489" mass="52126">MASRLGAAESLVVLGVVLLLATTAVPTASVVDFGPNGGASTTATAESAPNGPKSADDVRLVPVGDRGDRLWPFTSRGRSFDALTLPVNVVVEGNPARVRSLLLYSRDATWDETNESWQQASTEQAPTDEPASPWGSATGADRFTFVDTADSGGLWIAESMQLHDGTYFGSRTHLRLYGGGTPDDSWTAIQAHRDYWDWFRLRHTVTSLAGPQHAVERDLMRRPTVVDVRRERFANGGIIDADGWVSVVELGPPQLSTLPRDDARRPASVGSATGRDEATERAGSERDDTPSVLDTPQTGPAGVGTVLSMLAVGFVAVGGLAALATRRDELGALVERLRWSRLADDRFQRVVALAVALVALPVLVRSAALGLERVVPNHPKVVAGLLFPVFALAPAVLAARLPRGYSSELWFGTAFVGYGTGLVADFAMIGVAVVPVEVVLHRFAVLAALGCLAVAGRRHFESSEPRRAALSAAVCLWLLLFAWPLFLGI</sequence>
<feature type="compositionally biased region" description="Basic and acidic residues" evidence="1">
    <location>
        <begin position="274"/>
        <end position="289"/>
    </location>
</feature>
<dbReference type="PATRIC" id="fig|35746.4.peg.4037"/>
<organism evidence="3 4">
    <name type="scientific">Haloferax gibbonsii</name>
    <dbReference type="NCBI Taxonomy" id="35746"/>
    <lineage>
        <taxon>Archaea</taxon>
        <taxon>Methanobacteriati</taxon>
        <taxon>Methanobacteriota</taxon>
        <taxon>Stenosarchaea group</taxon>
        <taxon>Halobacteria</taxon>
        <taxon>Halobacteriales</taxon>
        <taxon>Haloferacaceae</taxon>
        <taxon>Haloferax</taxon>
    </lineage>
</organism>
<feature type="transmembrane region" description="Helical" evidence="2">
    <location>
        <begin position="346"/>
        <end position="369"/>
    </location>
</feature>
<name>A0A0K1IZP9_HALGI</name>
<keyword evidence="2" id="KW-1133">Transmembrane helix</keyword>
<feature type="compositionally biased region" description="Polar residues" evidence="1">
    <location>
        <begin position="115"/>
        <end position="125"/>
    </location>
</feature>
<feature type="transmembrane region" description="Helical" evidence="2">
    <location>
        <begin position="468"/>
        <end position="486"/>
    </location>
</feature>
<feature type="transmembrane region" description="Helical" evidence="2">
    <location>
        <begin position="381"/>
        <end position="402"/>
    </location>
</feature>
<evidence type="ECO:0000256" key="1">
    <source>
        <dbReference type="SAM" id="MobiDB-lite"/>
    </source>
</evidence>
<accession>A0A0K1IZP9</accession>
<proteinExistence type="predicted"/>
<feature type="region of interest" description="Disordered" evidence="1">
    <location>
        <begin position="255"/>
        <end position="298"/>
    </location>
</feature>